<dbReference type="OrthoDB" id="742048at2759"/>
<reference evidence="1" key="1">
    <citation type="submission" date="2020-07" db="EMBL/GenBank/DDBJ databases">
        <title>Ethylene signaling mediates host invasion by parasitic plants.</title>
        <authorList>
            <person name="Yoshida S."/>
        </authorList>
    </citation>
    <scope>NUCLEOTIDE SEQUENCE</scope>
    <source>
        <strain evidence="1">Okayama</strain>
    </source>
</reference>
<dbReference type="PANTHER" id="PTHR36000">
    <property type="entry name" value="DEFECTIVE 1273 PROTEIN, PUTATIVE-RELATED"/>
    <property type="match status" value="1"/>
</dbReference>
<dbReference type="Proteomes" id="UP000653305">
    <property type="component" value="Unassembled WGS sequence"/>
</dbReference>
<proteinExistence type="predicted"/>
<dbReference type="AlphaFoldDB" id="A0A830BN90"/>
<comment type="caution">
    <text evidence="1">The sequence shown here is derived from an EMBL/GenBank/DDBJ whole genome shotgun (WGS) entry which is preliminary data.</text>
</comment>
<keyword evidence="2" id="KW-1185">Reference proteome</keyword>
<sequence>MEHFHDPAKRIAFLNYTKDTLWKLIPDSVKDFPWKKAESVALHRFLILGKETLKWSLLACFTNKELVIPFGLFVGSLMTKYFDEISQDLMHEHKYGHVTWRLLAVSCFYVLVKLMSTCFRGGSDFLLHAANGGLMQAAWNWKDLPEQDGEKCLSEDVSSIPMNAEY</sequence>
<protein>
    <submittedName>
        <fullName evidence="1">Uncharacterized protein</fullName>
    </submittedName>
</protein>
<evidence type="ECO:0000313" key="2">
    <source>
        <dbReference type="Proteomes" id="UP000653305"/>
    </source>
</evidence>
<gene>
    <name evidence="1" type="ORF">PHJA_000902900</name>
</gene>
<dbReference type="EMBL" id="BMAC01000149">
    <property type="protein sequence ID" value="GFP87592.1"/>
    <property type="molecule type" value="Genomic_DNA"/>
</dbReference>
<accession>A0A830BN90</accession>
<organism evidence="1 2">
    <name type="scientific">Phtheirospermum japonicum</name>
    <dbReference type="NCBI Taxonomy" id="374723"/>
    <lineage>
        <taxon>Eukaryota</taxon>
        <taxon>Viridiplantae</taxon>
        <taxon>Streptophyta</taxon>
        <taxon>Embryophyta</taxon>
        <taxon>Tracheophyta</taxon>
        <taxon>Spermatophyta</taxon>
        <taxon>Magnoliopsida</taxon>
        <taxon>eudicotyledons</taxon>
        <taxon>Gunneridae</taxon>
        <taxon>Pentapetalae</taxon>
        <taxon>asterids</taxon>
        <taxon>lamiids</taxon>
        <taxon>Lamiales</taxon>
        <taxon>Orobanchaceae</taxon>
        <taxon>Orobanchaceae incertae sedis</taxon>
        <taxon>Phtheirospermum</taxon>
    </lineage>
</organism>
<evidence type="ECO:0000313" key="1">
    <source>
        <dbReference type="EMBL" id="GFP87592.1"/>
    </source>
</evidence>
<name>A0A830BN90_9LAMI</name>
<dbReference type="PANTHER" id="PTHR36000:SF3">
    <property type="entry name" value="EMBRYO DEFECTIVE 1273"/>
    <property type="match status" value="1"/>
</dbReference>